<comment type="similarity">
    <text evidence="8">Belongs to the ATPase delta chain family.</text>
</comment>
<evidence type="ECO:0000256" key="5">
    <source>
        <dbReference type="ARBA" id="ARBA00023136"/>
    </source>
</evidence>
<dbReference type="GO" id="GO:0046933">
    <property type="term" value="F:proton-transporting ATP synthase activity, rotational mechanism"/>
    <property type="evidence" value="ECO:0007669"/>
    <property type="project" value="UniProtKB-UniRule"/>
</dbReference>
<comment type="function">
    <text evidence="8">F(1)F(0) ATP synthase produces ATP from ADP in the presence of a proton or sodium gradient. F-type ATPases consist of two structural domains, F(1) containing the extramembraneous catalytic core and F(0) containing the membrane proton channel, linked together by a central stalk and a peripheral stalk. During catalysis, ATP synthesis in the catalytic domain of F(1) is coupled via a rotary mechanism of the central stalk subunits to proton translocation.</text>
</comment>
<evidence type="ECO:0000256" key="1">
    <source>
        <dbReference type="ARBA" id="ARBA00004370"/>
    </source>
</evidence>
<dbReference type="EMBL" id="VFPN01000002">
    <property type="protein sequence ID" value="TQM63232.1"/>
    <property type="molecule type" value="Genomic_DNA"/>
</dbReference>
<dbReference type="PANTHER" id="PTHR11910">
    <property type="entry name" value="ATP SYNTHASE DELTA CHAIN"/>
    <property type="match status" value="1"/>
</dbReference>
<keyword evidence="5 8" id="KW-0472">Membrane</keyword>
<keyword evidence="6 8" id="KW-0139">CF(1)</keyword>
<dbReference type="NCBIfam" id="TIGR01145">
    <property type="entry name" value="ATP_synt_delta"/>
    <property type="match status" value="1"/>
</dbReference>
<dbReference type="OrthoDB" id="5242917at2"/>
<evidence type="ECO:0000256" key="2">
    <source>
        <dbReference type="ARBA" id="ARBA00022448"/>
    </source>
</evidence>
<evidence type="ECO:0000256" key="6">
    <source>
        <dbReference type="ARBA" id="ARBA00023196"/>
    </source>
</evidence>
<keyword evidence="3 8" id="KW-0375">Hydrogen ion transport</keyword>
<comment type="function">
    <text evidence="8">This protein is part of the stalk that links CF(0) to CF(1). It either transmits conformational changes from CF(0) to CF(1) or is implicated in proton conduction.</text>
</comment>
<dbReference type="AlphaFoldDB" id="A0A543HY18"/>
<keyword evidence="2 8" id="KW-0813">Transport</keyword>
<sequence length="265" mass="27258">MGSASREALVSARGVLDSLGSELSATSGEQLLSVARTLQANAALRSALGNPVAESAIKNAVVQRVFGSVVDSATLTLLTTVADSRWSAAADIVDALEDLGIRAFAKTAPASLALDEELLTVNAAVSSNAELELALGSALGIADAKASLARTLLTGKASDATLAIVTHLVTVPRGRRIGELLNGAARTVADEQGYAIATVTAAQSVDAQRLTRLEKSLAVSYDRPVKINLVIDPTIIGGLHIQIGDDVIDGSVSARLSELRRQLAS</sequence>
<protein>
    <recommendedName>
        <fullName evidence="8">ATP synthase subunit delta</fullName>
    </recommendedName>
    <alternativeName>
        <fullName evidence="8">ATP synthase F(1) sector subunit delta</fullName>
    </alternativeName>
    <alternativeName>
        <fullName evidence="8">F-type ATPase subunit delta</fullName>
        <shortName evidence="8">F-ATPase subunit delta</shortName>
    </alternativeName>
</protein>
<dbReference type="InterPro" id="IPR000711">
    <property type="entry name" value="ATPase_OSCP/dsu"/>
</dbReference>
<gene>
    <name evidence="8" type="primary">atpH</name>
    <name evidence="9" type="ORF">FB466_1488</name>
</gene>
<name>A0A543HY18_9MICO</name>
<reference evidence="9 10" key="1">
    <citation type="submission" date="2019-06" db="EMBL/GenBank/DDBJ databases">
        <title>Sequencing the genomes of 1000 actinobacteria strains.</title>
        <authorList>
            <person name="Klenk H.-P."/>
        </authorList>
    </citation>
    <scope>NUCLEOTIDE SEQUENCE [LARGE SCALE GENOMIC DNA]</scope>
    <source>
        <strain evidence="9 10">DSM 18031</strain>
    </source>
</reference>
<comment type="caution">
    <text evidence="9">The sequence shown here is derived from an EMBL/GenBank/DDBJ whole genome shotgun (WGS) entry which is preliminary data.</text>
</comment>
<keyword evidence="8" id="KW-1003">Cell membrane</keyword>
<evidence type="ECO:0000256" key="4">
    <source>
        <dbReference type="ARBA" id="ARBA00023065"/>
    </source>
</evidence>
<dbReference type="Pfam" id="PF00213">
    <property type="entry name" value="OSCP"/>
    <property type="match status" value="1"/>
</dbReference>
<dbReference type="InterPro" id="IPR020781">
    <property type="entry name" value="ATPase_OSCP/d_CS"/>
</dbReference>
<evidence type="ECO:0000313" key="10">
    <source>
        <dbReference type="Proteomes" id="UP000318331"/>
    </source>
</evidence>
<evidence type="ECO:0000256" key="3">
    <source>
        <dbReference type="ARBA" id="ARBA00022781"/>
    </source>
</evidence>
<organism evidence="9 10">
    <name type="scientific">Klugiella xanthotipulae</name>
    <dbReference type="NCBI Taxonomy" id="244735"/>
    <lineage>
        <taxon>Bacteria</taxon>
        <taxon>Bacillati</taxon>
        <taxon>Actinomycetota</taxon>
        <taxon>Actinomycetes</taxon>
        <taxon>Micrococcales</taxon>
        <taxon>Microbacteriaceae</taxon>
        <taxon>Klugiella</taxon>
    </lineage>
</organism>
<comment type="subcellular location">
    <subcellularLocation>
        <location evidence="8">Cell membrane</location>
        <topology evidence="8">Peripheral membrane protein</topology>
    </subcellularLocation>
    <subcellularLocation>
        <location evidence="1">Membrane</location>
    </subcellularLocation>
</comment>
<keyword evidence="7 8" id="KW-0066">ATP synthesis</keyword>
<dbReference type="HAMAP" id="MF_01416">
    <property type="entry name" value="ATP_synth_delta_bact"/>
    <property type="match status" value="1"/>
</dbReference>
<dbReference type="NCBIfam" id="NF009967">
    <property type="entry name" value="PRK13430.1"/>
    <property type="match status" value="1"/>
</dbReference>
<dbReference type="Proteomes" id="UP000318331">
    <property type="component" value="Unassembled WGS sequence"/>
</dbReference>
<dbReference type="PROSITE" id="PS00389">
    <property type="entry name" value="ATPASE_DELTA"/>
    <property type="match status" value="1"/>
</dbReference>
<dbReference type="GO" id="GO:0005886">
    <property type="term" value="C:plasma membrane"/>
    <property type="evidence" value="ECO:0007669"/>
    <property type="project" value="UniProtKB-SubCell"/>
</dbReference>
<evidence type="ECO:0000256" key="7">
    <source>
        <dbReference type="ARBA" id="ARBA00023310"/>
    </source>
</evidence>
<evidence type="ECO:0000256" key="8">
    <source>
        <dbReference type="HAMAP-Rule" id="MF_01416"/>
    </source>
</evidence>
<dbReference type="GO" id="GO:0045259">
    <property type="term" value="C:proton-transporting ATP synthase complex"/>
    <property type="evidence" value="ECO:0007669"/>
    <property type="project" value="UniProtKB-KW"/>
</dbReference>
<keyword evidence="10" id="KW-1185">Reference proteome</keyword>
<accession>A0A543HY18</accession>
<keyword evidence="4 8" id="KW-0406">Ion transport</keyword>
<evidence type="ECO:0000313" key="9">
    <source>
        <dbReference type="EMBL" id="TQM63232.1"/>
    </source>
</evidence>
<dbReference type="RefSeq" id="WP_141917222.1">
    <property type="nucleotide sequence ID" value="NZ_BAAAYS010000021.1"/>
</dbReference>
<proteinExistence type="inferred from homology"/>